<dbReference type="SMART" id="SM00034">
    <property type="entry name" value="CLECT"/>
    <property type="match status" value="1"/>
</dbReference>
<dbReference type="Gene3D" id="3.10.100.10">
    <property type="entry name" value="Mannose-Binding Protein A, subunit A"/>
    <property type="match status" value="3"/>
</dbReference>
<name>A0AAW0PZH4_9GOBI</name>
<dbReference type="InterPro" id="IPR001304">
    <property type="entry name" value="C-type_lectin-like"/>
</dbReference>
<accession>A0AAW0PZH4</accession>
<evidence type="ECO:0000313" key="3">
    <source>
        <dbReference type="Proteomes" id="UP001460270"/>
    </source>
</evidence>
<sequence>MALSSMFYIAVGTLFLRRELHWDNAETEMITYGWIGLHHSESEWRWSRGNLMANFTPWATGEPQTNKHCAYKKNLQLLSDECRSDHTVNCVDEPLVLVRDNKTWEEALEYCRTLKIYPHSVQHYELTQLLSADHLHNAQDILQSANVTLAWVGLRYLGDQWSLQVYGMIMYRTLLLLLPLLCVGATGLKKIIHRIEKESSWNDAQAYCREHHVDLLTIRDQAENDHFIENGWIGFYRESGSRTWNWSSGDVSDYVNMRAEELYQEGEHCGRMADGRWYSESCSHIYPYYCEDELVLVEQKKTWEEALEHCRHLTQYDSTVNQNHFYDLVSLTLDTVYFQDIFPSEYNKMWIGLRFLGDYWIWLNGQPEAFLDECSLTDRCGVLKMSLEVAPRENQFLVEVEP</sequence>
<dbReference type="AlphaFoldDB" id="A0AAW0PZH4"/>
<protein>
    <recommendedName>
        <fullName evidence="1">C-type lectin domain-containing protein</fullName>
    </recommendedName>
</protein>
<feature type="domain" description="C-type lectin" evidence="1">
    <location>
        <begin position="34"/>
        <end position="91"/>
    </location>
</feature>
<reference evidence="3" key="1">
    <citation type="submission" date="2024-04" db="EMBL/GenBank/DDBJ databases">
        <title>Salinicola lusitanus LLJ914,a marine bacterium isolated from the Okinawa Trough.</title>
        <authorList>
            <person name="Li J."/>
        </authorList>
    </citation>
    <scope>NUCLEOTIDE SEQUENCE [LARGE SCALE GENOMIC DNA]</scope>
</reference>
<organism evidence="2 3">
    <name type="scientific">Mugilogobius chulae</name>
    <name type="common">yellowstripe goby</name>
    <dbReference type="NCBI Taxonomy" id="88201"/>
    <lineage>
        <taxon>Eukaryota</taxon>
        <taxon>Metazoa</taxon>
        <taxon>Chordata</taxon>
        <taxon>Craniata</taxon>
        <taxon>Vertebrata</taxon>
        <taxon>Euteleostomi</taxon>
        <taxon>Actinopterygii</taxon>
        <taxon>Neopterygii</taxon>
        <taxon>Teleostei</taxon>
        <taxon>Neoteleostei</taxon>
        <taxon>Acanthomorphata</taxon>
        <taxon>Gobiaria</taxon>
        <taxon>Gobiiformes</taxon>
        <taxon>Gobioidei</taxon>
        <taxon>Gobiidae</taxon>
        <taxon>Gobionellinae</taxon>
        <taxon>Mugilogobius</taxon>
    </lineage>
</organism>
<dbReference type="PANTHER" id="PTHR45784:SF8">
    <property type="entry name" value="C-TYPE MANNOSE RECEPTOR 2-RELATED"/>
    <property type="match status" value="1"/>
</dbReference>
<comment type="caution">
    <text evidence="2">The sequence shown here is derived from an EMBL/GenBank/DDBJ whole genome shotgun (WGS) entry which is preliminary data.</text>
</comment>
<dbReference type="Proteomes" id="UP001460270">
    <property type="component" value="Unassembled WGS sequence"/>
</dbReference>
<dbReference type="PANTHER" id="PTHR45784">
    <property type="entry name" value="C-TYPE LECTIN DOMAIN FAMILY 20 MEMBER A-RELATED"/>
    <property type="match status" value="1"/>
</dbReference>
<evidence type="ECO:0000313" key="2">
    <source>
        <dbReference type="EMBL" id="KAK7940149.1"/>
    </source>
</evidence>
<dbReference type="Pfam" id="PF00059">
    <property type="entry name" value="Lectin_C"/>
    <property type="match status" value="1"/>
</dbReference>
<gene>
    <name evidence="2" type="ORF">WMY93_003475</name>
</gene>
<dbReference type="EMBL" id="JBBPFD010000002">
    <property type="protein sequence ID" value="KAK7940149.1"/>
    <property type="molecule type" value="Genomic_DNA"/>
</dbReference>
<dbReference type="InterPro" id="IPR016187">
    <property type="entry name" value="CTDL_fold"/>
</dbReference>
<dbReference type="SUPFAM" id="SSF56436">
    <property type="entry name" value="C-type lectin-like"/>
    <property type="match status" value="4"/>
</dbReference>
<proteinExistence type="predicted"/>
<feature type="domain" description="C-type lectin" evidence="1">
    <location>
        <begin position="200"/>
        <end position="291"/>
    </location>
</feature>
<dbReference type="PROSITE" id="PS50041">
    <property type="entry name" value="C_TYPE_LECTIN_2"/>
    <property type="match status" value="2"/>
</dbReference>
<dbReference type="InterPro" id="IPR016186">
    <property type="entry name" value="C-type_lectin-like/link_sf"/>
</dbReference>
<keyword evidence="3" id="KW-1185">Reference proteome</keyword>
<evidence type="ECO:0000259" key="1">
    <source>
        <dbReference type="PROSITE" id="PS50041"/>
    </source>
</evidence>